<evidence type="ECO:0000313" key="4">
    <source>
        <dbReference type="Proteomes" id="UP001157160"/>
    </source>
</evidence>
<feature type="domain" description="NAD(P)-binding" evidence="2">
    <location>
        <begin position="21"/>
        <end position="137"/>
    </location>
</feature>
<dbReference type="AlphaFoldDB" id="A0AA37UT95"/>
<dbReference type="InterPro" id="IPR036291">
    <property type="entry name" value="NAD(P)-bd_dom_sf"/>
</dbReference>
<proteinExistence type="predicted"/>
<dbReference type="InterPro" id="IPR016040">
    <property type="entry name" value="NAD(P)-bd_dom"/>
</dbReference>
<keyword evidence="1" id="KW-1133">Transmembrane helix</keyword>
<sequence>MSDATASVPSVPSRGRVLVTGATGYLGGRLVPRLLDAGWTVRVLARNPAKLRDVPWADRVEVAEGDLLDADAVARAVDGVAVLYYLVHSMGSGGGESFEETEGRSARNVARAAKDAGVGRIVYLGGLHPDQEELSPHLRSRREVGRILLGSGVPTAVLQAGVIIGSGSTSFEMIRHLTEVLPYMPAPKWVRNFIQPIAVRDVLHYLIAAAELPAEVSRTFDLGGPDVLRYGQMMNGYAVEAGLHQRPIASLPVLTPWLAAHWVNLVTPVPRSLARPIIASLQYECVAREHDIDAHIPPPEGGLTSYRRAVRLALERMRDGEVETSWQDATVQGAPANPLPSDPDWAGHTVYVDARSATTSVPPERVWPVIEGIGGDNGWYSLATAWAIRGLMDRIVGGIGLRRGRRDATRLRQGDAVDFWRVEEIEPGHLLRLRAEMKLPGRAWLELRVSPADGGSLYEQRAIFFPKGLGGRLYWWAVLPFHAFIFPGMAKRIAQTAERD</sequence>
<dbReference type="InterPro" id="IPR051207">
    <property type="entry name" value="ComplexI_NDUFA9_subunit"/>
</dbReference>
<gene>
    <name evidence="3" type="ORF">GCM10025874_30490</name>
</gene>
<keyword evidence="1" id="KW-0812">Transmembrane</keyword>
<evidence type="ECO:0000256" key="1">
    <source>
        <dbReference type="SAM" id="Phobius"/>
    </source>
</evidence>
<dbReference type="Pfam" id="PF13460">
    <property type="entry name" value="NAD_binding_10"/>
    <property type="match status" value="1"/>
</dbReference>
<feature type="transmembrane region" description="Helical" evidence="1">
    <location>
        <begin position="473"/>
        <end position="490"/>
    </location>
</feature>
<dbReference type="PANTHER" id="PTHR12126">
    <property type="entry name" value="NADH-UBIQUINONE OXIDOREDUCTASE 39 KDA SUBUNIT-RELATED"/>
    <property type="match status" value="1"/>
</dbReference>
<dbReference type="PANTHER" id="PTHR12126:SF11">
    <property type="entry name" value="NADH DEHYDROGENASE [UBIQUINONE] 1 ALPHA SUBCOMPLEX SUBUNIT 9, MITOCHONDRIAL"/>
    <property type="match status" value="1"/>
</dbReference>
<organism evidence="3 4">
    <name type="scientific">Arenivirga flava</name>
    <dbReference type="NCBI Taxonomy" id="1930060"/>
    <lineage>
        <taxon>Bacteria</taxon>
        <taxon>Bacillati</taxon>
        <taxon>Actinomycetota</taxon>
        <taxon>Actinomycetes</taxon>
        <taxon>Micrococcales</taxon>
        <taxon>Microbacteriaceae</taxon>
        <taxon>Arenivirga</taxon>
    </lineage>
</organism>
<comment type="caution">
    <text evidence="3">The sequence shown here is derived from an EMBL/GenBank/DDBJ whole genome shotgun (WGS) entry which is preliminary data.</text>
</comment>
<dbReference type="Proteomes" id="UP001157160">
    <property type="component" value="Unassembled WGS sequence"/>
</dbReference>
<dbReference type="EMBL" id="BSUL01000001">
    <property type="protein sequence ID" value="GMA29796.1"/>
    <property type="molecule type" value="Genomic_DNA"/>
</dbReference>
<dbReference type="SUPFAM" id="SSF55961">
    <property type="entry name" value="Bet v1-like"/>
    <property type="match status" value="1"/>
</dbReference>
<dbReference type="RefSeq" id="WP_284234221.1">
    <property type="nucleotide sequence ID" value="NZ_BSUL01000001.1"/>
</dbReference>
<accession>A0AA37UT95</accession>
<evidence type="ECO:0000313" key="3">
    <source>
        <dbReference type="EMBL" id="GMA29796.1"/>
    </source>
</evidence>
<evidence type="ECO:0000259" key="2">
    <source>
        <dbReference type="Pfam" id="PF13460"/>
    </source>
</evidence>
<dbReference type="GO" id="GO:0044877">
    <property type="term" value="F:protein-containing complex binding"/>
    <property type="evidence" value="ECO:0007669"/>
    <property type="project" value="TreeGrafter"/>
</dbReference>
<reference evidence="3 4" key="1">
    <citation type="journal article" date="2014" name="Int. J. Syst. Evol. Microbiol.">
        <title>Complete genome sequence of Corynebacterium casei LMG S-19264T (=DSM 44701T), isolated from a smear-ripened cheese.</title>
        <authorList>
            <consortium name="US DOE Joint Genome Institute (JGI-PGF)"/>
            <person name="Walter F."/>
            <person name="Albersmeier A."/>
            <person name="Kalinowski J."/>
            <person name="Ruckert C."/>
        </authorList>
    </citation>
    <scope>NUCLEOTIDE SEQUENCE [LARGE SCALE GENOMIC DNA]</scope>
    <source>
        <strain evidence="3 4">NBRC 112289</strain>
    </source>
</reference>
<name>A0AA37UT95_9MICO</name>
<keyword evidence="1" id="KW-0472">Membrane</keyword>
<keyword evidence="4" id="KW-1185">Reference proteome</keyword>
<dbReference type="Gene3D" id="3.40.50.720">
    <property type="entry name" value="NAD(P)-binding Rossmann-like Domain"/>
    <property type="match status" value="1"/>
</dbReference>
<dbReference type="Pfam" id="PF11066">
    <property type="entry name" value="DUF2867"/>
    <property type="match status" value="1"/>
</dbReference>
<dbReference type="SUPFAM" id="SSF51735">
    <property type="entry name" value="NAD(P)-binding Rossmann-fold domains"/>
    <property type="match status" value="1"/>
</dbReference>
<dbReference type="InterPro" id="IPR021295">
    <property type="entry name" value="DUF2867"/>
</dbReference>
<protein>
    <submittedName>
        <fullName evidence="3">NAD(P)-dependent oxidoreductase</fullName>
    </submittedName>
</protein>